<dbReference type="STRING" id="101127.A0A1X2GK74"/>
<evidence type="ECO:0000313" key="3">
    <source>
        <dbReference type="Proteomes" id="UP000242146"/>
    </source>
</evidence>
<proteinExistence type="predicted"/>
<sequence length="297" mass="33068">MVALLFFKNKTALKNHKINYHVNTVLVGQSMEIVKRTEQGFRCPVCDKCFPLTQSYIKHMAREGIKATIPTSHLSSQNDEQELDTEQEGIHDIESNVPNAATEIDPPANSGKSDTSTFGSDMTNFPPSSLLPLSLYLSQDNRKRKSMNEIDTILDASDSTSASNDVKNDKIMLAKVGRWQPLIYDTPDGEFGMLTSTKTSARMLREDAPLGTWKSPTLAAEEDFEESVAPPDGDVYIRNLKMSSLAAKSLATSMHIEMTSQQAKILNMDWSIHPQLRYCCSRLLCCGMRPSKDMHGV</sequence>
<dbReference type="EMBL" id="MCGT01000012">
    <property type="protein sequence ID" value="ORX54993.1"/>
    <property type="molecule type" value="Genomic_DNA"/>
</dbReference>
<feature type="region of interest" description="Disordered" evidence="1">
    <location>
        <begin position="99"/>
        <end position="124"/>
    </location>
</feature>
<evidence type="ECO:0000313" key="2">
    <source>
        <dbReference type="EMBL" id="ORX54993.1"/>
    </source>
</evidence>
<dbReference type="Proteomes" id="UP000242146">
    <property type="component" value="Unassembled WGS sequence"/>
</dbReference>
<accession>A0A1X2GK74</accession>
<dbReference type="OrthoDB" id="2282751at2759"/>
<feature type="compositionally biased region" description="Polar residues" evidence="1">
    <location>
        <begin position="110"/>
        <end position="124"/>
    </location>
</feature>
<reference evidence="2 3" key="1">
    <citation type="submission" date="2016-07" db="EMBL/GenBank/DDBJ databases">
        <title>Pervasive Adenine N6-methylation of Active Genes in Fungi.</title>
        <authorList>
            <consortium name="DOE Joint Genome Institute"/>
            <person name="Mondo S.J."/>
            <person name="Dannebaum R.O."/>
            <person name="Kuo R.C."/>
            <person name="Labutti K."/>
            <person name="Haridas S."/>
            <person name="Kuo A."/>
            <person name="Salamov A."/>
            <person name="Ahrendt S.R."/>
            <person name="Lipzen A."/>
            <person name="Sullivan W."/>
            <person name="Andreopoulos W.B."/>
            <person name="Clum A."/>
            <person name="Lindquist E."/>
            <person name="Daum C."/>
            <person name="Ramamoorthy G.K."/>
            <person name="Gryganskyi A."/>
            <person name="Culley D."/>
            <person name="Magnuson J.K."/>
            <person name="James T.Y."/>
            <person name="O'Malley M.A."/>
            <person name="Stajich J.E."/>
            <person name="Spatafora J.W."/>
            <person name="Visel A."/>
            <person name="Grigoriev I.V."/>
        </authorList>
    </citation>
    <scope>NUCLEOTIDE SEQUENCE [LARGE SCALE GENOMIC DNA]</scope>
    <source>
        <strain evidence="2 3">NRRL 3301</strain>
    </source>
</reference>
<evidence type="ECO:0000256" key="1">
    <source>
        <dbReference type="SAM" id="MobiDB-lite"/>
    </source>
</evidence>
<organism evidence="2 3">
    <name type="scientific">Hesseltinella vesiculosa</name>
    <dbReference type="NCBI Taxonomy" id="101127"/>
    <lineage>
        <taxon>Eukaryota</taxon>
        <taxon>Fungi</taxon>
        <taxon>Fungi incertae sedis</taxon>
        <taxon>Mucoromycota</taxon>
        <taxon>Mucoromycotina</taxon>
        <taxon>Mucoromycetes</taxon>
        <taxon>Mucorales</taxon>
        <taxon>Cunninghamellaceae</taxon>
        <taxon>Hesseltinella</taxon>
    </lineage>
</organism>
<protein>
    <submittedName>
        <fullName evidence="2">Uncharacterized protein</fullName>
    </submittedName>
</protein>
<comment type="caution">
    <text evidence="2">The sequence shown here is derived from an EMBL/GenBank/DDBJ whole genome shotgun (WGS) entry which is preliminary data.</text>
</comment>
<dbReference type="AlphaFoldDB" id="A0A1X2GK74"/>
<name>A0A1X2GK74_9FUNG</name>
<keyword evidence="3" id="KW-1185">Reference proteome</keyword>
<gene>
    <name evidence="2" type="ORF">DM01DRAFT_1335286</name>
</gene>